<feature type="signal peptide" evidence="10">
    <location>
        <begin position="1"/>
        <end position="22"/>
    </location>
</feature>
<feature type="binding site" description="covalent" evidence="8">
    <location>
        <position position="47"/>
    </location>
    <ligand>
        <name>heme c</name>
        <dbReference type="ChEBI" id="CHEBI:61717"/>
        <label>1</label>
    </ligand>
</feature>
<dbReference type="InterPro" id="IPR009056">
    <property type="entry name" value="Cyt_c-like_dom"/>
</dbReference>
<dbReference type="PROSITE" id="PS51007">
    <property type="entry name" value="CYTC"/>
    <property type="match status" value="2"/>
</dbReference>
<evidence type="ECO:0000256" key="2">
    <source>
        <dbReference type="ARBA" id="ARBA00022448"/>
    </source>
</evidence>
<name>A0A2R3IW47_9PSED</name>
<feature type="domain" description="Cytochrome c" evidence="11">
    <location>
        <begin position="125"/>
        <end position="214"/>
    </location>
</feature>
<evidence type="ECO:0000256" key="9">
    <source>
        <dbReference type="PIRSR" id="PIRSR000005-2"/>
    </source>
</evidence>
<feature type="binding site" description="covalent" evidence="8">
    <location>
        <position position="146"/>
    </location>
    <ligand>
        <name>heme c</name>
        <dbReference type="ChEBI" id="CHEBI:61717"/>
        <label>2</label>
    </ligand>
</feature>
<dbReference type="PANTHER" id="PTHR33751">
    <property type="entry name" value="CBB3-TYPE CYTOCHROME C OXIDASE SUBUNIT FIXP"/>
    <property type="match status" value="1"/>
</dbReference>
<dbReference type="GO" id="GO:0042597">
    <property type="term" value="C:periplasmic space"/>
    <property type="evidence" value="ECO:0007669"/>
    <property type="project" value="UniProtKB-SubCell"/>
</dbReference>
<feature type="domain" description="Cytochrome c" evidence="11">
    <location>
        <begin position="31"/>
        <end position="113"/>
    </location>
</feature>
<evidence type="ECO:0000259" key="11">
    <source>
        <dbReference type="PROSITE" id="PS51007"/>
    </source>
</evidence>
<dbReference type="GO" id="GO:0020037">
    <property type="term" value="F:heme binding"/>
    <property type="evidence" value="ECO:0007669"/>
    <property type="project" value="InterPro"/>
</dbReference>
<feature type="binding site" description="covalent" evidence="8">
    <location>
        <position position="44"/>
    </location>
    <ligand>
        <name>heme c</name>
        <dbReference type="ChEBI" id="CHEBI:61717"/>
        <label>1</label>
    </ligand>
</feature>
<evidence type="ECO:0000313" key="12">
    <source>
        <dbReference type="EMBL" id="AVK06149.1"/>
    </source>
</evidence>
<protein>
    <submittedName>
        <fullName evidence="12">Cytochrome c family protein</fullName>
    </submittedName>
</protein>
<keyword evidence="4 9" id="KW-0479">Metal-binding</keyword>
<dbReference type="Proteomes" id="UP000238390">
    <property type="component" value="Chromosome"/>
</dbReference>
<dbReference type="GO" id="GO:0005506">
    <property type="term" value="F:iron ion binding"/>
    <property type="evidence" value="ECO:0007669"/>
    <property type="project" value="InterPro"/>
</dbReference>
<dbReference type="PANTHER" id="PTHR33751:SF9">
    <property type="entry name" value="CYTOCHROME C4"/>
    <property type="match status" value="1"/>
</dbReference>
<keyword evidence="2" id="KW-0813">Transport</keyword>
<evidence type="ECO:0000256" key="4">
    <source>
        <dbReference type="ARBA" id="ARBA00022723"/>
    </source>
</evidence>
<dbReference type="InterPro" id="IPR024167">
    <property type="entry name" value="Cytochrome_c4-like"/>
</dbReference>
<dbReference type="PIRSF" id="PIRSF000005">
    <property type="entry name" value="Cytochrome_c4"/>
    <property type="match status" value="1"/>
</dbReference>
<keyword evidence="13" id="KW-1185">Reference proteome</keyword>
<accession>A0A2R3IW47</accession>
<evidence type="ECO:0000256" key="10">
    <source>
        <dbReference type="SAM" id="SignalP"/>
    </source>
</evidence>
<evidence type="ECO:0000256" key="8">
    <source>
        <dbReference type="PIRSR" id="PIRSR000005-1"/>
    </source>
</evidence>
<feature type="binding site" description="axial binding residue" evidence="9">
    <location>
        <position position="48"/>
    </location>
    <ligand>
        <name>heme c</name>
        <dbReference type="ChEBI" id="CHEBI:61717"/>
        <label>1</label>
    </ligand>
    <ligandPart>
        <name>Fe</name>
        <dbReference type="ChEBI" id="CHEBI:18248"/>
    </ligandPart>
</feature>
<evidence type="ECO:0000256" key="7">
    <source>
        <dbReference type="ARBA" id="ARBA00023004"/>
    </source>
</evidence>
<keyword evidence="3 8" id="KW-0349">Heme</keyword>
<keyword evidence="5" id="KW-0574">Periplasm</keyword>
<keyword evidence="10" id="KW-0732">Signal</keyword>
<dbReference type="GO" id="GO:0009055">
    <property type="term" value="F:electron transfer activity"/>
    <property type="evidence" value="ECO:0007669"/>
    <property type="project" value="InterPro"/>
</dbReference>
<evidence type="ECO:0000256" key="1">
    <source>
        <dbReference type="ARBA" id="ARBA00004418"/>
    </source>
</evidence>
<dbReference type="Pfam" id="PF13442">
    <property type="entry name" value="Cytochrome_CBB3"/>
    <property type="match status" value="2"/>
</dbReference>
<comment type="PTM">
    <text evidence="8">Binds 2 heme c groups covalently per subunit.</text>
</comment>
<evidence type="ECO:0000256" key="6">
    <source>
        <dbReference type="ARBA" id="ARBA00022982"/>
    </source>
</evidence>
<dbReference type="InterPro" id="IPR036909">
    <property type="entry name" value="Cyt_c-like_dom_sf"/>
</dbReference>
<evidence type="ECO:0000256" key="5">
    <source>
        <dbReference type="ARBA" id="ARBA00022764"/>
    </source>
</evidence>
<evidence type="ECO:0000256" key="3">
    <source>
        <dbReference type="ARBA" id="ARBA00022617"/>
    </source>
</evidence>
<dbReference type="RefSeq" id="WP_058146170.1">
    <property type="nucleotide sequence ID" value="NZ_CP027169.1"/>
</dbReference>
<evidence type="ECO:0000313" key="13">
    <source>
        <dbReference type="Proteomes" id="UP000238390"/>
    </source>
</evidence>
<sequence>MTERKRWLAGCLSALVSLPLAAAVPGPDASADLARGKAMAQKMCSRCHDDDGNGGPRPNRSYPKLAGLDREYLYKQIYDLKTQRRRNPATNGRGEELSAADVVNVSAWFAAQRMSAGEQTLADPAQRERGRQLFENGLAQRGVPPCVTCHGRAARGLAALKAPRLAGQWAEYLATQLQRFRDGQRDNSQTMRAVADGLEDNDIQALAGYLGSLGPQGE</sequence>
<keyword evidence="6" id="KW-0249">Electron transport</keyword>
<keyword evidence="7 9" id="KW-0408">Iron</keyword>
<feature type="binding site" description="covalent" evidence="8">
    <location>
        <position position="149"/>
    </location>
    <ligand>
        <name>heme c</name>
        <dbReference type="ChEBI" id="CHEBI:61717"/>
        <label>2</label>
    </ligand>
</feature>
<reference evidence="12 13" key="1">
    <citation type="submission" date="2018-02" db="EMBL/GenBank/DDBJ databases">
        <title>FDA/CDC Antimicrobial Resistant Isolate Bank Genome Sequencing.</title>
        <authorList>
            <person name="Benahmed F.H."/>
            <person name="Lutgring J.D."/>
            <person name="Yoo B."/>
            <person name="Machado M."/>
            <person name="Brown A."/>
            <person name="McAllister G."/>
            <person name="Perry A."/>
            <person name="Halpin A.L."/>
            <person name="Vavikolanu K."/>
            <person name="Ott S."/>
            <person name="Zhao X."/>
            <person name="Tallon L.J."/>
            <person name="Sadzewicz L."/>
            <person name="Aluvathingal J."/>
            <person name="Nadendla S."/>
            <person name="Voskania-kordi A."/>
            <person name="Simonyan V."/>
            <person name="Patel J."/>
            <person name="Shawar R.M."/>
        </authorList>
    </citation>
    <scope>NUCLEOTIDE SEQUENCE [LARGE SCALE GENOMIC DNA]</scope>
    <source>
        <strain evidence="12 13">AR_0356</strain>
    </source>
</reference>
<dbReference type="Gene3D" id="1.10.760.10">
    <property type="entry name" value="Cytochrome c-like domain"/>
    <property type="match status" value="2"/>
</dbReference>
<feature type="binding site" description="axial binding residue" evidence="9">
    <location>
        <position position="191"/>
    </location>
    <ligand>
        <name>heme c</name>
        <dbReference type="ChEBI" id="CHEBI:61717"/>
        <label>2</label>
    </ligand>
    <ligandPart>
        <name>Fe</name>
        <dbReference type="ChEBI" id="CHEBI:18248"/>
    </ligandPart>
</feature>
<dbReference type="SUPFAM" id="SSF46626">
    <property type="entry name" value="Cytochrome c"/>
    <property type="match status" value="2"/>
</dbReference>
<proteinExistence type="predicted"/>
<dbReference type="InterPro" id="IPR050597">
    <property type="entry name" value="Cytochrome_c_Oxidase_Subunit"/>
</dbReference>
<feature type="binding site" description="axial binding residue" evidence="9">
    <location>
        <position position="150"/>
    </location>
    <ligand>
        <name>heme c</name>
        <dbReference type="ChEBI" id="CHEBI:61717"/>
        <label>2</label>
    </ligand>
    <ligandPart>
        <name>Fe</name>
        <dbReference type="ChEBI" id="CHEBI:18248"/>
    </ligandPart>
</feature>
<comment type="subcellular location">
    <subcellularLocation>
        <location evidence="1">Periplasm</location>
    </subcellularLocation>
</comment>
<feature type="chain" id="PRO_5015307729" evidence="10">
    <location>
        <begin position="23"/>
        <end position="218"/>
    </location>
</feature>
<organism evidence="12 13">
    <name type="scientific">Pseudomonas paraeruginosa</name>
    <dbReference type="NCBI Taxonomy" id="2994495"/>
    <lineage>
        <taxon>Bacteria</taxon>
        <taxon>Pseudomonadati</taxon>
        <taxon>Pseudomonadota</taxon>
        <taxon>Gammaproteobacteria</taxon>
        <taxon>Pseudomonadales</taxon>
        <taxon>Pseudomonadaceae</taxon>
        <taxon>Pseudomonas</taxon>
    </lineage>
</organism>
<dbReference type="EMBL" id="CP027169">
    <property type="protein sequence ID" value="AVK06149.1"/>
    <property type="molecule type" value="Genomic_DNA"/>
</dbReference>
<gene>
    <name evidence="12" type="ORF">CSB93_4241</name>
</gene>
<dbReference type="AlphaFoldDB" id="A0A2R3IW47"/>